<keyword evidence="8" id="KW-1185">Reference proteome</keyword>
<dbReference type="HOGENOM" id="CLU_000288_21_4_1"/>
<name>B8ALU2_ORYSI</name>
<dbReference type="Proteomes" id="UP000007015">
    <property type="component" value="Chromosome 3"/>
</dbReference>
<feature type="chain" id="PRO_5002867676" description="Protein kinase domain-containing protein" evidence="5">
    <location>
        <begin position="24"/>
        <end position="459"/>
    </location>
</feature>
<dbReference type="Gramene" id="BGIOSGA013750-TA">
    <property type="protein sequence ID" value="BGIOSGA013750-PA"/>
    <property type="gene ID" value="BGIOSGA013750"/>
</dbReference>
<evidence type="ECO:0000256" key="3">
    <source>
        <dbReference type="SAM" id="MobiDB-lite"/>
    </source>
</evidence>
<proteinExistence type="predicted"/>
<gene>
    <name evidence="7" type="ORF">OsI_13937</name>
</gene>
<feature type="region of interest" description="Disordered" evidence="3">
    <location>
        <begin position="19"/>
        <end position="42"/>
    </location>
</feature>
<dbReference type="Pfam" id="PF07714">
    <property type="entry name" value="PK_Tyr_Ser-Thr"/>
    <property type="match status" value="1"/>
</dbReference>
<evidence type="ECO:0000256" key="1">
    <source>
        <dbReference type="ARBA" id="ARBA00022741"/>
    </source>
</evidence>
<dbReference type="Gene3D" id="1.10.510.10">
    <property type="entry name" value="Transferase(Phosphotransferase) domain 1"/>
    <property type="match status" value="1"/>
</dbReference>
<dbReference type="EMBL" id="CM000128">
    <property type="protein sequence ID" value="EEC76354.1"/>
    <property type="molecule type" value="Genomic_DNA"/>
</dbReference>
<dbReference type="GO" id="GO:0005524">
    <property type="term" value="F:ATP binding"/>
    <property type="evidence" value="ECO:0007669"/>
    <property type="project" value="UniProtKB-KW"/>
</dbReference>
<dbReference type="PROSITE" id="PS00109">
    <property type="entry name" value="PROTEIN_KINASE_TYR"/>
    <property type="match status" value="1"/>
</dbReference>
<protein>
    <recommendedName>
        <fullName evidence="6">Protein kinase domain-containing protein</fullName>
    </recommendedName>
</protein>
<keyword evidence="4" id="KW-1133">Transmembrane helix</keyword>
<dbReference type="AlphaFoldDB" id="B8ALU2"/>
<dbReference type="InterPro" id="IPR008266">
    <property type="entry name" value="Tyr_kinase_AS"/>
</dbReference>
<dbReference type="InterPro" id="IPR000719">
    <property type="entry name" value="Prot_kinase_dom"/>
</dbReference>
<dbReference type="GO" id="GO:0004672">
    <property type="term" value="F:protein kinase activity"/>
    <property type="evidence" value="ECO:0007669"/>
    <property type="project" value="InterPro"/>
</dbReference>
<evidence type="ECO:0000256" key="2">
    <source>
        <dbReference type="ARBA" id="ARBA00022840"/>
    </source>
</evidence>
<evidence type="ECO:0000313" key="7">
    <source>
        <dbReference type="EMBL" id="EEC76354.1"/>
    </source>
</evidence>
<dbReference type="Gene3D" id="3.30.200.20">
    <property type="entry name" value="Phosphorylase Kinase, domain 1"/>
    <property type="match status" value="1"/>
</dbReference>
<dbReference type="STRING" id="39946.B8ALU2"/>
<evidence type="ECO:0000259" key="6">
    <source>
        <dbReference type="PROSITE" id="PS50011"/>
    </source>
</evidence>
<organism evidence="7 8">
    <name type="scientific">Oryza sativa subsp. indica</name>
    <name type="common">Rice</name>
    <dbReference type="NCBI Taxonomy" id="39946"/>
    <lineage>
        <taxon>Eukaryota</taxon>
        <taxon>Viridiplantae</taxon>
        <taxon>Streptophyta</taxon>
        <taxon>Embryophyta</taxon>
        <taxon>Tracheophyta</taxon>
        <taxon>Spermatophyta</taxon>
        <taxon>Magnoliopsida</taxon>
        <taxon>Liliopsida</taxon>
        <taxon>Poales</taxon>
        <taxon>Poaceae</taxon>
        <taxon>BOP clade</taxon>
        <taxon>Oryzoideae</taxon>
        <taxon>Oryzeae</taxon>
        <taxon>Oryzinae</taxon>
        <taxon>Oryza</taxon>
        <taxon>Oryza sativa</taxon>
    </lineage>
</organism>
<keyword evidence="1" id="KW-0547">Nucleotide-binding</keyword>
<evidence type="ECO:0000256" key="4">
    <source>
        <dbReference type="SAM" id="Phobius"/>
    </source>
</evidence>
<dbReference type="OMA" id="REYRFAN"/>
<dbReference type="PROSITE" id="PS50011">
    <property type="entry name" value="PROTEIN_KINASE_DOM"/>
    <property type="match status" value="1"/>
</dbReference>
<keyword evidence="4" id="KW-0472">Membrane</keyword>
<accession>B8ALU2</accession>
<dbReference type="PANTHER" id="PTHR46008:SF18">
    <property type="entry name" value="PROTEIN KINASE DOMAIN-CONTAINING PROTEIN"/>
    <property type="match status" value="1"/>
</dbReference>
<dbReference type="InterPro" id="IPR011009">
    <property type="entry name" value="Kinase-like_dom_sf"/>
</dbReference>
<feature type="signal peptide" evidence="5">
    <location>
        <begin position="1"/>
        <end position="23"/>
    </location>
</feature>
<evidence type="ECO:0000256" key="5">
    <source>
        <dbReference type="SAM" id="SignalP"/>
    </source>
</evidence>
<keyword evidence="4" id="KW-0812">Transmembrane</keyword>
<sequence length="459" mass="49278">MPPPPLLLAAAVAAAALPPPAAARRHASPPPPQPQHPDKAGGGNGVLTTALVAAAVLLVVLLLYLCVAIAVRRYRGRGPAPAAGPTNAAARAAAFLRRHGLHQHRPSFTYEQLRAATAGFDPSRKLGDGGFGTSFCNEVLILSALRHPHLVRLHGFCADPRALLLVYDFVPNGTLSHHLHRRCGVTAAAPPPPPLPWRTRLAMAVQIASALEYLHFGVKPAVVHRDVTSSNIFVEADMRARLGDFGLSRLLSPPDACATGAGRELVCCTAPQGTPGYLDPDYHRSFQLTEKSDVYSFGVVVLELVTGLRPVDVGRERRDVTLADWVVAKIQVGELREVVDQPVLGEGAGVMASVEAVAELAFRCVRRTRTTARRPGGAGRAEEDPWHASRGVRPQGILNWKLLKLLNSDPPWLWLCGGSSANLSPHQELTKLALIVYHLVDESKGYSNKGSMDYSQGIH</sequence>
<keyword evidence="5" id="KW-0732">Signal</keyword>
<keyword evidence="2" id="KW-0067">ATP-binding</keyword>
<dbReference type="SUPFAM" id="SSF56112">
    <property type="entry name" value="Protein kinase-like (PK-like)"/>
    <property type="match status" value="1"/>
</dbReference>
<feature type="transmembrane region" description="Helical" evidence="4">
    <location>
        <begin position="47"/>
        <end position="71"/>
    </location>
</feature>
<feature type="domain" description="Protein kinase" evidence="6">
    <location>
        <begin position="69"/>
        <end position="387"/>
    </location>
</feature>
<dbReference type="InterPro" id="IPR001245">
    <property type="entry name" value="Ser-Thr/Tyr_kinase_cat_dom"/>
</dbReference>
<dbReference type="PANTHER" id="PTHR46008">
    <property type="entry name" value="LEAF RUST 10 DISEASE-RESISTANCE LOCUS RECEPTOR-LIKE PROTEIN KINASE-LIKE 1.4"/>
    <property type="match status" value="1"/>
</dbReference>
<reference evidence="7 8" key="1">
    <citation type="journal article" date="2005" name="PLoS Biol.">
        <title>The genomes of Oryza sativa: a history of duplications.</title>
        <authorList>
            <person name="Yu J."/>
            <person name="Wang J."/>
            <person name="Lin W."/>
            <person name="Li S."/>
            <person name="Li H."/>
            <person name="Zhou J."/>
            <person name="Ni P."/>
            <person name="Dong W."/>
            <person name="Hu S."/>
            <person name="Zeng C."/>
            <person name="Zhang J."/>
            <person name="Zhang Y."/>
            <person name="Li R."/>
            <person name="Xu Z."/>
            <person name="Li S."/>
            <person name="Li X."/>
            <person name="Zheng H."/>
            <person name="Cong L."/>
            <person name="Lin L."/>
            <person name="Yin J."/>
            <person name="Geng J."/>
            <person name="Li G."/>
            <person name="Shi J."/>
            <person name="Liu J."/>
            <person name="Lv H."/>
            <person name="Li J."/>
            <person name="Wang J."/>
            <person name="Deng Y."/>
            <person name="Ran L."/>
            <person name="Shi X."/>
            <person name="Wang X."/>
            <person name="Wu Q."/>
            <person name="Li C."/>
            <person name="Ren X."/>
            <person name="Wang J."/>
            <person name="Wang X."/>
            <person name="Li D."/>
            <person name="Liu D."/>
            <person name="Zhang X."/>
            <person name="Ji Z."/>
            <person name="Zhao W."/>
            <person name="Sun Y."/>
            <person name="Zhang Z."/>
            <person name="Bao J."/>
            <person name="Han Y."/>
            <person name="Dong L."/>
            <person name="Ji J."/>
            <person name="Chen P."/>
            <person name="Wu S."/>
            <person name="Liu J."/>
            <person name="Xiao Y."/>
            <person name="Bu D."/>
            <person name="Tan J."/>
            <person name="Yang L."/>
            <person name="Ye C."/>
            <person name="Zhang J."/>
            <person name="Xu J."/>
            <person name="Zhou Y."/>
            <person name="Yu Y."/>
            <person name="Zhang B."/>
            <person name="Zhuang S."/>
            <person name="Wei H."/>
            <person name="Liu B."/>
            <person name="Lei M."/>
            <person name="Yu H."/>
            <person name="Li Y."/>
            <person name="Xu H."/>
            <person name="Wei S."/>
            <person name="He X."/>
            <person name="Fang L."/>
            <person name="Zhang Z."/>
            <person name="Zhang Y."/>
            <person name="Huang X."/>
            <person name="Su Z."/>
            <person name="Tong W."/>
            <person name="Li J."/>
            <person name="Tong Z."/>
            <person name="Li S."/>
            <person name="Ye J."/>
            <person name="Wang L."/>
            <person name="Fang L."/>
            <person name="Lei T."/>
            <person name="Chen C."/>
            <person name="Chen H."/>
            <person name="Xu Z."/>
            <person name="Li H."/>
            <person name="Huang H."/>
            <person name="Zhang F."/>
            <person name="Xu H."/>
            <person name="Li N."/>
            <person name="Zhao C."/>
            <person name="Li S."/>
            <person name="Dong L."/>
            <person name="Huang Y."/>
            <person name="Li L."/>
            <person name="Xi Y."/>
            <person name="Qi Q."/>
            <person name="Li W."/>
            <person name="Zhang B."/>
            <person name="Hu W."/>
            <person name="Zhang Y."/>
            <person name="Tian X."/>
            <person name="Jiao Y."/>
            <person name="Liang X."/>
            <person name="Jin J."/>
            <person name="Gao L."/>
            <person name="Zheng W."/>
            <person name="Hao B."/>
            <person name="Liu S."/>
            <person name="Wang W."/>
            <person name="Yuan L."/>
            <person name="Cao M."/>
            <person name="McDermott J."/>
            <person name="Samudrala R."/>
            <person name="Wang J."/>
            <person name="Wong G.K."/>
            <person name="Yang H."/>
        </authorList>
    </citation>
    <scope>NUCLEOTIDE SEQUENCE [LARGE SCALE GENOMIC DNA]</scope>
    <source>
        <strain evidence="8">cv. 93-11</strain>
    </source>
</reference>
<evidence type="ECO:0000313" key="8">
    <source>
        <dbReference type="Proteomes" id="UP000007015"/>
    </source>
</evidence>